<dbReference type="AlphaFoldDB" id="A0A8H5F0I3"/>
<feature type="transmembrane region" description="Helical" evidence="6">
    <location>
        <begin position="224"/>
        <end position="247"/>
    </location>
</feature>
<dbReference type="InterPro" id="IPR003689">
    <property type="entry name" value="ZIP"/>
</dbReference>
<evidence type="ECO:0000313" key="7">
    <source>
        <dbReference type="EMBL" id="KAF5319166.1"/>
    </source>
</evidence>
<dbReference type="GO" id="GO:0005385">
    <property type="term" value="F:zinc ion transmembrane transporter activity"/>
    <property type="evidence" value="ECO:0007669"/>
    <property type="project" value="TreeGrafter"/>
</dbReference>
<reference evidence="7 8" key="1">
    <citation type="journal article" date="2020" name="ISME J.">
        <title>Uncovering the hidden diversity of litter-decomposition mechanisms in mushroom-forming fungi.</title>
        <authorList>
            <person name="Floudas D."/>
            <person name="Bentzer J."/>
            <person name="Ahren D."/>
            <person name="Johansson T."/>
            <person name="Persson P."/>
            <person name="Tunlid A."/>
        </authorList>
    </citation>
    <scope>NUCLEOTIDE SEQUENCE [LARGE SCALE GENOMIC DNA]</scope>
    <source>
        <strain evidence="7 8">CBS 101986</strain>
    </source>
</reference>
<comment type="subcellular location">
    <subcellularLocation>
        <location evidence="1">Membrane</location>
        <topology evidence="1">Multi-pass membrane protein</topology>
    </subcellularLocation>
</comment>
<feature type="transmembrane region" description="Helical" evidence="6">
    <location>
        <begin position="90"/>
        <end position="112"/>
    </location>
</feature>
<sequence>MTTPTPTRIEPGDEATKLSVLGIILVVSLFAVSFPGLSKRTPFLRIPEWLFFIGKHFGTGVILATAFIHLLSDAFSSLQNEEVKQKYGPVGRWTGGIILGSLLVIFLVEYISTLYVEHLNDRPSAPSTPTESREGSVPPGHRLSVISIDEETPLLVAQSDAHHHRHPSALPAMSLNGVPVELLAGSPRVCRLSIAHIAHQHHEAHQPPADEEDYTHAIGRKRQVIGILVLQLGIMVHSLVIGMTLVVTSGADFTSLATAISFHQLFEGLSLGIRIAALPPPKESQDNGEDAFDALPRSESYSGNLSPRGSSRPQKWSSPVMTLRRCVSHYTARLRRLHWLKPTLAILFGLTTPAGMILGMLIWGGSRKPAEGDAAQMRLVQGIMSAVSAGLLIYASTVEMLAGDFVYGDVDGGHGHHHHSHEEDRDHFHDEHAKGGLHRHDDSHEHGHEHDHRQEQRHSHSHRRSRHASRTGSTPHAHAHRLSKLFSAENETTSPSHLPPPADCSARTVTLSIADADALAEPRRGVDLGMVHETEAVPEHPPKASLRKRLLALASLFAGAIMMVLVGLGE</sequence>
<keyword evidence="3 6" id="KW-1133">Transmembrane helix</keyword>
<feature type="region of interest" description="Disordered" evidence="5">
    <location>
        <begin position="413"/>
        <end position="479"/>
    </location>
</feature>
<gene>
    <name evidence="7" type="ORF">D9619_008518</name>
</gene>
<dbReference type="OrthoDB" id="448280at2759"/>
<feature type="compositionally biased region" description="Basic residues" evidence="5">
    <location>
        <begin position="459"/>
        <end position="469"/>
    </location>
</feature>
<feature type="region of interest" description="Disordered" evidence="5">
    <location>
        <begin position="121"/>
        <end position="141"/>
    </location>
</feature>
<proteinExistence type="predicted"/>
<evidence type="ECO:0000256" key="2">
    <source>
        <dbReference type="ARBA" id="ARBA00022692"/>
    </source>
</evidence>
<dbReference type="PANTHER" id="PTHR11040">
    <property type="entry name" value="ZINC/IRON TRANSPORTER"/>
    <property type="match status" value="1"/>
</dbReference>
<keyword evidence="2 6" id="KW-0812">Transmembrane</keyword>
<dbReference type="Pfam" id="PF02535">
    <property type="entry name" value="Zip"/>
    <property type="match status" value="2"/>
</dbReference>
<accession>A0A8H5F0I3</accession>
<evidence type="ECO:0000256" key="1">
    <source>
        <dbReference type="ARBA" id="ARBA00004141"/>
    </source>
</evidence>
<evidence type="ECO:0000256" key="5">
    <source>
        <dbReference type="SAM" id="MobiDB-lite"/>
    </source>
</evidence>
<evidence type="ECO:0000256" key="6">
    <source>
        <dbReference type="SAM" id="Phobius"/>
    </source>
</evidence>
<feature type="transmembrane region" description="Helical" evidence="6">
    <location>
        <begin position="343"/>
        <end position="363"/>
    </location>
</feature>
<keyword evidence="4 6" id="KW-0472">Membrane</keyword>
<organism evidence="7 8">
    <name type="scientific">Psilocybe cf. subviscida</name>
    <dbReference type="NCBI Taxonomy" id="2480587"/>
    <lineage>
        <taxon>Eukaryota</taxon>
        <taxon>Fungi</taxon>
        <taxon>Dikarya</taxon>
        <taxon>Basidiomycota</taxon>
        <taxon>Agaricomycotina</taxon>
        <taxon>Agaricomycetes</taxon>
        <taxon>Agaricomycetidae</taxon>
        <taxon>Agaricales</taxon>
        <taxon>Agaricineae</taxon>
        <taxon>Strophariaceae</taxon>
        <taxon>Psilocybe</taxon>
    </lineage>
</organism>
<feature type="transmembrane region" description="Helical" evidence="6">
    <location>
        <begin position="20"/>
        <end position="37"/>
    </location>
</feature>
<name>A0A8H5F0I3_9AGAR</name>
<keyword evidence="8" id="KW-1185">Reference proteome</keyword>
<protein>
    <recommendedName>
        <fullName evidence="9">Zinc/iron permease</fullName>
    </recommendedName>
</protein>
<evidence type="ECO:0008006" key="9">
    <source>
        <dbReference type="Google" id="ProtNLM"/>
    </source>
</evidence>
<evidence type="ECO:0000313" key="8">
    <source>
        <dbReference type="Proteomes" id="UP000567179"/>
    </source>
</evidence>
<dbReference type="Proteomes" id="UP000567179">
    <property type="component" value="Unassembled WGS sequence"/>
</dbReference>
<dbReference type="PANTHER" id="PTHR11040:SF44">
    <property type="entry name" value="PROTEIN ZNTC-RELATED"/>
    <property type="match status" value="1"/>
</dbReference>
<feature type="transmembrane region" description="Helical" evidence="6">
    <location>
        <begin position="49"/>
        <end position="70"/>
    </location>
</feature>
<feature type="transmembrane region" description="Helical" evidence="6">
    <location>
        <begin position="550"/>
        <end position="569"/>
    </location>
</feature>
<feature type="transmembrane region" description="Helical" evidence="6">
    <location>
        <begin position="375"/>
        <end position="395"/>
    </location>
</feature>
<dbReference type="EMBL" id="JAACJJ010000029">
    <property type="protein sequence ID" value="KAF5319166.1"/>
    <property type="molecule type" value="Genomic_DNA"/>
</dbReference>
<comment type="caution">
    <text evidence="7">The sequence shown here is derived from an EMBL/GenBank/DDBJ whole genome shotgun (WGS) entry which is preliminary data.</text>
</comment>
<dbReference type="GO" id="GO:0005886">
    <property type="term" value="C:plasma membrane"/>
    <property type="evidence" value="ECO:0007669"/>
    <property type="project" value="TreeGrafter"/>
</dbReference>
<feature type="compositionally biased region" description="Basic and acidic residues" evidence="5">
    <location>
        <begin position="420"/>
        <end position="458"/>
    </location>
</feature>
<evidence type="ECO:0000256" key="4">
    <source>
        <dbReference type="ARBA" id="ARBA00023136"/>
    </source>
</evidence>
<evidence type="ECO:0000256" key="3">
    <source>
        <dbReference type="ARBA" id="ARBA00022989"/>
    </source>
</evidence>